<dbReference type="SUPFAM" id="SSF109604">
    <property type="entry name" value="HD-domain/PDEase-like"/>
    <property type="match status" value="1"/>
</dbReference>
<name>A0A9X2MJA2_9FIRM</name>
<keyword evidence="1" id="KW-0378">Hydrolase</keyword>
<dbReference type="PANTHER" id="PTHR38659:SF2">
    <property type="entry name" value="HDIG DOMAIN PROTEIN"/>
    <property type="match status" value="1"/>
</dbReference>
<sequence length="197" mass="22490">MKANVPNRKDAYELLKKYNKDEGHIKHGLAVEAVMIHFAKLFNEEDIEKWGIVGLVHDLDYEIYPDEHCKKTREILMEENWPEDYIRAIESHGWKICSDVEPLETMEKVLYTIDELTGLIIATALVRPSKSLLDLKVKSVKKKWKDKSFAAGVNREVVANGAEMLGMDLNKVIEETIKAMQGIAEEIGLKGSIDKKH</sequence>
<dbReference type="RefSeq" id="WP_042682880.1">
    <property type="nucleotide sequence ID" value="NZ_CABKTM010000049.1"/>
</dbReference>
<dbReference type="PANTHER" id="PTHR38659">
    <property type="entry name" value="METAL-DEPENDENT PHOSPHOHYDROLASE"/>
    <property type="match status" value="1"/>
</dbReference>
<evidence type="ECO:0000313" key="2">
    <source>
        <dbReference type="Proteomes" id="UP001142078"/>
    </source>
</evidence>
<dbReference type="Gene3D" id="1.10.3210.10">
    <property type="entry name" value="Hypothetical protein af1432"/>
    <property type="match status" value="1"/>
</dbReference>
<accession>A0A9X2MJA2</accession>
<organism evidence="1 2">
    <name type="scientific">Anaerosalibacter massiliensis</name>
    <dbReference type="NCBI Taxonomy" id="1347392"/>
    <lineage>
        <taxon>Bacteria</taxon>
        <taxon>Bacillati</taxon>
        <taxon>Bacillota</taxon>
        <taxon>Tissierellia</taxon>
        <taxon>Tissierellales</taxon>
        <taxon>Sporanaerobacteraceae</taxon>
        <taxon>Anaerosalibacter</taxon>
    </lineage>
</organism>
<evidence type="ECO:0000313" key="1">
    <source>
        <dbReference type="EMBL" id="MCR2044125.1"/>
    </source>
</evidence>
<dbReference type="GO" id="GO:0016787">
    <property type="term" value="F:hydrolase activity"/>
    <property type="evidence" value="ECO:0007669"/>
    <property type="project" value="UniProtKB-KW"/>
</dbReference>
<keyword evidence="2" id="KW-1185">Reference proteome</keyword>
<reference evidence="1" key="1">
    <citation type="submission" date="2022-07" db="EMBL/GenBank/DDBJ databases">
        <title>Enhanced cultured diversity of the mouse gut microbiota enables custom-made synthetic communities.</title>
        <authorList>
            <person name="Afrizal A."/>
        </authorList>
    </citation>
    <scope>NUCLEOTIDE SEQUENCE</scope>
    <source>
        <strain evidence="1">DSM 29482</strain>
    </source>
</reference>
<comment type="caution">
    <text evidence="1">The sequence shown here is derived from an EMBL/GenBank/DDBJ whole genome shotgun (WGS) entry which is preliminary data.</text>
</comment>
<proteinExistence type="predicted"/>
<dbReference type="Proteomes" id="UP001142078">
    <property type="component" value="Unassembled WGS sequence"/>
</dbReference>
<dbReference type="EMBL" id="JANJZL010000004">
    <property type="protein sequence ID" value="MCR2044125.1"/>
    <property type="molecule type" value="Genomic_DNA"/>
</dbReference>
<dbReference type="AlphaFoldDB" id="A0A9X2MJA2"/>
<protein>
    <submittedName>
        <fullName evidence="1">Hydrolase</fullName>
    </submittedName>
</protein>
<dbReference type="OrthoDB" id="9801160at2"/>
<gene>
    <name evidence="1" type="ORF">NSA23_08335</name>
</gene>